<proteinExistence type="predicted"/>
<feature type="domain" description="Helicase Helix-turn-helix" evidence="1">
    <location>
        <begin position="252"/>
        <end position="338"/>
    </location>
</feature>
<dbReference type="Proteomes" id="UP001377337">
    <property type="component" value="Chromosome"/>
</dbReference>
<dbReference type="EMBL" id="CP147407">
    <property type="protein sequence ID" value="WXB95370.1"/>
    <property type="molecule type" value="Genomic_DNA"/>
</dbReference>
<dbReference type="RefSeq" id="WP_338776842.1">
    <property type="nucleotide sequence ID" value="NZ_CP147407.1"/>
</dbReference>
<evidence type="ECO:0000313" key="3">
    <source>
        <dbReference type="Proteomes" id="UP001377337"/>
    </source>
</evidence>
<dbReference type="InterPro" id="IPR008308">
    <property type="entry name" value="YpbB-like"/>
</dbReference>
<evidence type="ECO:0000259" key="1">
    <source>
        <dbReference type="Pfam" id="PF14493"/>
    </source>
</evidence>
<keyword evidence="3" id="KW-1185">Reference proteome</keyword>
<dbReference type="Gene3D" id="1.10.10.1390">
    <property type="entry name" value="ATP-dependent DNA helicase RecQ"/>
    <property type="match status" value="1"/>
</dbReference>
<dbReference type="InterPro" id="IPR029491">
    <property type="entry name" value="Helicase_HTH"/>
</dbReference>
<reference evidence="2 3" key="1">
    <citation type="submission" date="2024-02" db="EMBL/GenBank/DDBJ databases">
        <title>Seven novel Bacillus-like species.</title>
        <authorList>
            <person name="Liu G."/>
        </authorList>
    </citation>
    <scope>NUCLEOTIDE SEQUENCE [LARGE SCALE GENOMIC DNA]</scope>
    <source>
        <strain evidence="2 3">FJAT-52054</strain>
    </source>
</reference>
<accession>A0ABZ2NDP9</accession>
<name>A0ABZ2NDP9_9BACI</name>
<evidence type="ECO:0000313" key="2">
    <source>
        <dbReference type="EMBL" id="WXB95370.1"/>
    </source>
</evidence>
<organism evidence="2 3">
    <name type="scientific">Metabacillus sediminis</name>
    <dbReference type="NCBI Taxonomy" id="3117746"/>
    <lineage>
        <taxon>Bacteria</taxon>
        <taxon>Bacillati</taxon>
        <taxon>Bacillota</taxon>
        <taxon>Bacilli</taxon>
        <taxon>Bacillales</taxon>
        <taxon>Bacillaceae</taxon>
        <taxon>Metabacillus</taxon>
    </lineage>
</organism>
<protein>
    <submittedName>
        <fullName evidence="2">Helix-turn-helix domain-containing protein</fullName>
    </submittedName>
</protein>
<sequence>MVVTGYSYICLLCLDRFNGERSFSAIYHLLRGKKTSQTLQDMQLFGLSGFFSLFPQINRETIEDACRSLETKKLIGNNGKLTSSGKEALHHSLTAMPIPKELNSWKHGRGGREAWVRLSLLIQTVTHLIRNKSRFLPVTSDEDAQQWIKSFLAESNSDRAGLALKLNEELNLFLSGKQDFMAELFVYRLTTPERAGLTYDQLAEKLEKDPVYLELCFWSLMHDLLENAVASNAVLLSKLSREVPDSLPLTQSAKRTYMLLKQGKSKEDACKIRNLKMSTIEDHLVEIAMQDPSFNINPYLLQVEKEEIAEAIEHLKTKQLKNIKEHLDHKYTYFQIRLGMAVAKR</sequence>
<dbReference type="Pfam" id="PF14493">
    <property type="entry name" value="HTH_40"/>
    <property type="match status" value="1"/>
</dbReference>
<gene>
    <name evidence="2" type="ORF">WCV65_12375</name>
</gene>
<dbReference type="PIRSF" id="PIRSF021350">
    <property type="entry name" value="UCP021350"/>
    <property type="match status" value="1"/>
</dbReference>